<dbReference type="Proteomes" id="UP000007879">
    <property type="component" value="Unassembled WGS sequence"/>
</dbReference>
<accession>A0AAN0J6W1</accession>
<evidence type="ECO:0000256" key="2">
    <source>
        <dbReference type="SAM" id="MobiDB-lite"/>
    </source>
</evidence>
<name>A0AAN0J6W1_AMPQE</name>
<feature type="coiled-coil region" evidence="1">
    <location>
        <begin position="7"/>
        <end position="80"/>
    </location>
</feature>
<dbReference type="RefSeq" id="XP_019852466.1">
    <property type="nucleotide sequence ID" value="XM_019996907.1"/>
</dbReference>
<dbReference type="EnsemblMetazoa" id="XM_019996907.1">
    <property type="protein sequence ID" value="XP_019852466.1"/>
    <property type="gene ID" value="LOC109582254"/>
</dbReference>
<evidence type="ECO:0000256" key="1">
    <source>
        <dbReference type="SAM" id="Coils"/>
    </source>
</evidence>
<feature type="region of interest" description="Disordered" evidence="2">
    <location>
        <begin position="499"/>
        <end position="540"/>
    </location>
</feature>
<evidence type="ECO:0000313" key="4">
    <source>
        <dbReference type="Proteomes" id="UP000007879"/>
    </source>
</evidence>
<reference evidence="3" key="2">
    <citation type="submission" date="2024-06" db="UniProtKB">
        <authorList>
            <consortium name="EnsemblMetazoa"/>
        </authorList>
    </citation>
    <scope>IDENTIFICATION</scope>
</reference>
<dbReference type="KEGG" id="aqu:109582254"/>
<evidence type="ECO:0000313" key="3">
    <source>
        <dbReference type="EnsemblMetazoa" id="XP_019852466.1"/>
    </source>
</evidence>
<reference evidence="4" key="1">
    <citation type="journal article" date="2010" name="Nature">
        <title>The Amphimedon queenslandica genome and the evolution of animal complexity.</title>
        <authorList>
            <person name="Srivastava M."/>
            <person name="Simakov O."/>
            <person name="Chapman J."/>
            <person name="Fahey B."/>
            <person name="Gauthier M.E."/>
            <person name="Mitros T."/>
            <person name="Richards G.S."/>
            <person name="Conaco C."/>
            <person name="Dacre M."/>
            <person name="Hellsten U."/>
            <person name="Larroux C."/>
            <person name="Putnam N.H."/>
            <person name="Stanke M."/>
            <person name="Adamska M."/>
            <person name="Darling A."/>
            <person name="Degnan S.M."/>
            <person name="Oakley T.H."/>
            <person name="Plachetzki D.C."/>
            <person name="Zhai Y."/>
            <person name="Adamski M."/>
            <person name="Calcino A."/>
            <person name="Cummins S.F."/>
            <person name="Goodstein D.M."/>
            <person name="Harris C."/>
            <person name="Jackson D.J."/>
            <person name="Leys S.P."/>
            <person name="Shu S."/>
            <person name="Woodcroft B.J."/>
            <person name="Vervoort M."/>
            <person name="Kosik K.S."/>
            <person name="Manning G."/>
            <person name="Degnan B.M."/>
            <person name="Rokhsar D.S."/>
        </authorList>
    </citation>
    <scope>NUCLEOTIDE SEQUENCE [LARGE SCALE GENOMIC DNA]</scope>
</reference>
<feature type="compositionally biased region" description="Acidic residues" evidence="2">
    <location>
        <begin position="297"/>
        <end position="311"/>
    </location>
</feature>
<dbReference type="GeneID" id="109582254"/>
<dbReference type="AlphaFoldDB" id="A0AAN0J6W1"/>
<keyword evidence="1" id="KW-0175">Coiled coil</keyword>
<organism evidence="3 4">
    <name type="scientific">Amphimedon queenslandica</name>
    <name type="common">Sponge</name>
    <dbReference type="NCBI Taxonomy" id="400682"/>
    <lineage>
        <taxon>Eukaryota</taxon>
        <taxon>Metazoa</taxon>
        <taxon>Porifera</taxon>
        <taxon>Demospongiae</taxon>
        <taxon>Heteroscleromorpha</taxon>
        <taxon>Haplosclerida</taxon>
        <taxon>Niphatidae</taxon>
        <taxon>Amphimedon</taxon>
    </lineage>
</organism>
<feature type="compositionally biased region" description="Polar residues" evidence="2">
    <location>
        <begin position="509"/>
        <end position="529"/>
    </location>
</feature>
<feature type="compositionally biased region" description="Basic and acidic residues" evidence="2">
    <location>
        <begin position="270"/>
        <end position="286"/>
    </location>
</feature>
<feature type="region of interest" description="Disordered" evidence="2">
    <location>
        <begin position="253"/>
        <end position="348"/>
    </location>
</feature>
<proteinExistence type="predicted"/>
<evidence type="ECO:0008006" key="5">
    <source>
        <dbReference type="Google" id="ProtNLM"/>
    </source>
</evidence>
<protein>
    <recommendedName>
        <fullName evidence="5">Death domain-containing protein</fullName>
    </recommendedName>
</protein>
<sequence length="651" mass="72161">MNITEKIENLKAKVVDSETYIAMLTEEKTLTNKENEKLKAKIADVDLVIAKLTKKKLQLKEELQSMKDTTTAEYNEKQLKEREPVKDIGIQFDYVIPSMDTLECLSDINIASKKLFLIQGDRPQLLNWERYGLRIGVSGGSLTSTETAEVAVVALVGGQFVFPKNTILVSAVYAVSISRPLLKALRLEIQHCVDFLRGVKTKYLKFAIAPISTASLPYEFFIVDGGEFSEGKWYGSINREKFCLVSIVGSLTNGGEEEEEQEGEGNGGDHNGENENGGEDHEKEEGGEGQEQGAGTMEEEEEKGKEDEENGDGVQEREGDETEEQKQETKGQHTLQGEEGENDKEKSSTGVAKAIMYSGITYYEQDGAEDLMTFTAAKNLNALLEFVQNYHKESKMGQNITFRIKDDNEYIELVLDHTPQDDPFTGWKIKPHIKPSRLYKEDIDNFGGVEYPLPPTCLISVYGSPAPGTEAMLHYAIPIEGVVHPVTIFIHRSLRNSPHPSSASATTAVQTGAQASPSVSTDQQVQQPSAIMPRNAPNLYSGIDSKTMKKTIKQVLTQHQVDLNDVFDLSLKSISNELLQVGIIPQDIHKSPTYDKIIGSFLSGINFMRTQSEVEKRIKKFLSALTNVGGPVADASAMIQEEWELAMESSQ</sequence>
<keyword evidence="4" id="KW-1185">Reference proteome</keyword>